<dbReference type="InterPro" id="IPR000700">
    <property type="entry name" value="PAS-assoc_C"/>
</dbReference>
<proteinExistence type="predicted"/>
<dbReference type="Pfam" id="PF00990">
    <property type="entry name" value="GGDEF"/>
    <property type="match status" value="1"/>
</dbReference>
<dbReference type="NCBIfam" id="TIGR00229">
    <property type="entry name" value="sensory_box"/>
    <property type="match status" value="1"/>
</dbReference>
<evidence type="ECO:0000313" key="5">
    <source>
        <dbReference type="EMBL" id="BBF85795.1"/>
    </source>
</evidence>
<dbReference type="InterPro" id="IPR052155">
    <property type="entry name" value="Biofilm_reg_signaling"/>
</dbReference>
<dbReference type="Pfam" id="PF00563">
    <property type="entry name" value="EAL"/>
    <property type="match status" value="1"/>
</dbReference>
<evidence type="ECO:0000259" key="1">
    <source>
        <dbReference type="PROSITE" id="PS50112"/>
    </source>
</evidence>
<dbReference type="EMBL" id="AP018823">
    <property type="protein sequence ID" value="BBF85795.1"/>
    <property type="molecule type" value="Genomic_DNA"/>
</dbReference>
<dbReference type="CDD" id="cd01949">
    <property type="entry name" value="GGDEF"/>
    <property type="match status" value="1"/>
</dbReference>
<dbReference type="InterPro" id="IPR035919">
    <property type="entry name" value="EAL_sf"/>
</dbReference>
<evidence type="ECO:0000259" key="2">
    <source>
        <dbReference type="PROSITE" id="PS50113"/>
    </source>
</evidence>
<dbReference type="InterPro" id="IPR001633">
    <property type="entry name" value="EAL_dom"/>
</dbReference>
<organism evidence="5 6">
    <name type="scientific">Aquitalea magnusonii</name>
    <dbReference type="NCBI Taxonomy" id="332411"/>
    <lineage>
        <taxon>Bacteria</taxon>
        <taxon>Pseudomonadati</taxon>
        <taxon>Pseudomonadota</taxon>
        <taxon>Betaproteobacteria</taxon>
        <taxon>Neisseriales</taxon>
        <taxon>Chromobacteriaceae</taxon>
        <taxon>Aquitalea</taxon>
    </lineage>
</organism>
<dbReference type="Gene3D" id="3.20.20.450">
    <property type="entry name" value="EAL domain"/>
    <property type="match status" value="1"/>
</dbReference>
<dbReference type="PROSITE" id="PS50887">
    <property type="entry name" value="GGDEF"/>
    <property type="match status" value="1"/>
</dbReference>
<name>A0A3G9GEA0_9NEIS</name>
<dbReference type="SMART" id="SM00267">
    <property type="entry name" value="GGDEF"/>
    <property type="match status" value="1"/>
</dbReference>
<gene>
    <name evidence="5" type="ORF">DLM_2180</name>
</gene>
<dbReference type="FunFam" id="3.30.70.270:FF:000001">
    <property type="entry name" value="Diguanylate cyclase domain protein"/>
    <property type="match status" value="1"/>
</dbReference>
<feature type="domain" description="PAC" evidence="2">
    <location>
        <begin position="135"/>
        <end position="190"/>
    </location>
</feature>
<dbReference type="SUPFAM" id="SSF55073">
    <property type="entry name" value="Nucleotide cyclase"/>
    <property type="match status" value="1"/>
</dbReference>
<dbReference type="PANTHER" id="PTHR44757">
    <property type="entry name" value="DIGUANYLATE CYCLASE DGCP"/>
    <property type="match status" value="1"/>
</dbReference>
<dbReference type="GO" id="GO:0003824">
    <property type="term" value="F:catalytic activity"/>
    <property type="evidence" value="ECO:0007669"/>
    <property type="project" value="UniProtKB-ARBA"/>
</dbReference>
<dbReference type="Proteomes" id="UP000198290">
    <property type="component" value="Chromosome"/>
</dbReference>
<dbReference type="RefSeq" id="WP_089086320.1">
    <property type="nucleotide sequence ID" value="NZ_AP018823.1"/>
</dbReference>
<dbReference type="OrthoDB" id="9813903at2"/>
<dbReference type="NCBIfam" id="TIGR00254">
    <property type="entry name" value="GGDEF"/>
    <property type="match status" value="1"/>
</dbReference>
<dbReference type="Gene3D" id="3.30.450.20">
    <property type="entry name" value="PAS domain"/>
    <property type="match status" value="1"/>
</dbReference>
<dbReference type="PROSITE" id="PS50113">
    <property type="entry name" value="PAC"/>
    <property type="match status" value="1"/>
</dbReference>
<sequence length="633" mass="71097">MANKSHARRSAASLRQRAEQRLKAMPLQLPGTPDPLRMLHELQVHQIELEMQNEELKLSNEALRLASCVFSHSHEGIVITDGAMRIIETNPAFSTITGFSARDSLGRTPAMLICQGQDGQHPKAMLRALYRHGSWCGELNCLRRDGTAYPARLFLTLLREPAGAGREQRHYIGFFSDISQLRLHEDELNRMANYDLLTSLPNRRLLTEWLNLVIHRAQRTGKRLAVCYLDLDGFKAVNDSLGHEAGDQLLVDIADRLRLALRVNDIIARLGGDEFVLLLTDLADDEEYRLVLDRVLQTVATPLTLAGSLVQVSASIGVTVYPHDDSDNDTLLRHADQAMYLAKQSGKNRYHYYDLAQDKLMREYHDQLSRLANALEQGELLLVYQPKVDLRDGKVIGLEALLRWQHPELGLLLPESFLKVLEGSMTELGLGDWVSKQVLQQMEHWRQQGWVLDVSINISASQLQQPDFADNLLQQLAQFPLLSPAQLGLELLETAALENIVQSIQTLAVCRAHGISFALDDFGTGYSSLAYFRNLPVDMLKIDQSFVSNMLNSPEDRNIVDSIIRLARAFNREVIAEGVESLAHGAMLLQLGCHYCQGYAIARPMPAASIIAWMQGWEQQRTWEHLPALACAG</sequence>
<dbReference type="InterPro" id="IPR000160">
    <property type="entry name" value="GGDEF_dom"/>
</dbReference>
<dbReference type="SUPFAM" id="SSF55785">
    <property type="entry name" value="PYP-like sensor domain (PAS domain)"/>
    <property type="match status" value="1"/>
</dbReference>
<dbReference type="InterPro" id="IPR035965">
    <property type="entry name" value="PAS-like_dom_sf"/>
</dbReference>
<accession>A0A3G9GEA0</accession>
<dbReference type="PROSITE" id="PS50112">
    <property type="entry name" value="PAS"/>
    <property type="match status" value="1"/>
</dbReference>
<feature type="domain" description="PAS" evidence="1">
    <location>
        <begin position="69"/>
        <end position="133"/>
    </location>
</feature>
<reference evidence="5 6" key="2">
    <citation type="journal article" date="2017" name="Genome Announc.">
        <title>Draft genome sequence of Aquitalea magnusonii strain H3, a plant growth-promoting bacterium of duckweed Lemna minor.</title>
        <authorList>
            <person name="Ishizawa H."/>
            <person name="Kuroda M."/>
            <person name="Ike M."/>
        </authorList>
    </citation>
    <scope>NUCLEOTIDE SEQUENCE [LARGE SCALE GENOMIC DNA]</scope>
    <source>
        <strain evidence="5 6">H3</strain>
    </source>
</reference>
<reference evidence="6" key="3">
    <citation type="journal article" date="2017" name="Plant Physiol. Biochem.">
        <title>Differential oxidative and antioxidative response of duckweed Lemna minor toward plant growth promoting/inhibiting bacteria.</title>
        <authorList>
            <person name="Ishizawa H."/>
            <person name="Kuroda M."/>
            <person name="Morikawa M."/>
            <person name="Ike M."/>
        </authorList>
    </citation>
    <scope>NUCLEOTIDE SEQUENCE [LARGE SCALE GENOMIC DNA]</scope>
    <source>
        <strain evidence="6">H3</strain>
    </source>
</reference>
<dbReference type="KEGG" id="amah:DLM_2180"/>
<dbReference type="AlphaFoldDB" id="A0A3G9GEA0"/>
<evidence type="ECO:0000313" key="6">
    <source>
        <dbReference type="Proteomes" id="UP000198290"/>
    </source>
</evidence>
<keyword evidence="6" id="KW-1185">Reference proteome</keyword>
<feature type="domain" description="EAL" evidence="3">
    <location>
        <begin position="364"/>
        <end position="618"/>
    </location>
</feature>
<feature type="domain" description="GGDEF" evidence="4">
    <location>
        <begin position="222"/>
        <end position="355"/>
    </location>
</feature>
<dbReference type="Gene3D" id="3.30.70.270">
    <property type="match status" value="1"/>
</dbReference>
<dbReference type="CDD" id="cd00130">
    <property type="entry name" value="PAS"/>
    <property type="match status" value="1"/>
</dbReference>
<dbReference type="SMART" id="SM00052">
    <property type="entry name" value="EAL"/>
    <property type="match status" value="1"/>
</dbReference>
<evidence type="ECO:0000259" key="4">
    <source>
        <dbReference type="PROSITE" id="PS50887"/>
    </source>
</evidence>
<dbReference type="SMART" id="SM00091">
    <property type="entry name" value="PAS"/>
    <property type="match status" value="1"/>
</dbReference>
<dbReference type="PANTHER" id="PTHR44757:SF2">
    <property type="entry name" value="BIOFILM ARCHITECTURE MAINTENANCE PROTEIN MBAA"/>
    <property type="match status" value="1"/>
</dbReference>
<protein>
    <submittedName>
        <fullName evidence="5">Diguanylate cyclase</fullName>
    </submittedName>
</protein>
<evidence type="ECO:0000259" key="3">
    <source>
        <dbReference type="PROSITE" id="PS50883"/>
    </source>
</evidence>
<dbReference type="SUPFAM" id="SSF141868">
    <property type="entry name" value="EAL domain-like"/>
    <property type="match status" value="1"/>
</dbReference>
<dbReference type="Pfam" id="PF13426">
    <property type="entry name" value="PAS_9"/>
    <property type="match status" value="1"/>
</dbReference>
<dbReference type="CDD" id="cd01948">
    <property type="entry name" value="EAL"/>
    <property type="match status" value="1"/>
</dbReference>
<dbReference type="InterPro" id="IPR029787">
    <property type="entry name" value="Nucleotide_cyclase"/>
</dbReference>
<dbReference type="PROSITE" id="PS50883">
    <property type="entry name" value="EAL"/>
    <property type="match status" value="1"/>
</dbReference>
<dbReference type="InterPro" id="IPR043128">
    <property type="entry name" value="Rev_trsase/Diguanyl_cyclase"/>
</dbReference>
<dbReference type="InterPro" id="IPR000014">
    <property type="entry name" value="PAS"/>
</dbReference>
<reference evidence="6" key="1">
    <citation type="journal article" date="2017" name="Biotechnol. Biofuels">
        <title>Evaluation of environmental bacterial communities as a factor affecting the growth of duckweed Lemna minor.</title>
        <authorList>
            <person name="Ishizawa H."/>
            <person name="Kuroda M."/>
            <person name="Morikawa M."/>
            <person name="Ike M."/>
        </authorList>
    </citation>
    <scope>NUCLEOTIDE SEQUENCE [LARGE SCALE GENOMIC DNA]</scope>
    <source>
        <strain evidence="6">H3</strain>
    </source>
</reference>